<dbReference type="SUPFAM" id="SSF55008">
    <property type="entry name" value="HMA, heavy metal-associated domain"/>
    <property type="match status" value="1"/>
</dbReference>
<protein>
    <submittedName>
        <fullName evidence="3">Copper chaperone</fullName>
    </submittedName>
</protein>
<keyword evidence="1" id="KW-0479">Metal-binding</keyword>
<dbReference type="InterPro" id="IPR006121">
    <property type="entry name" value="HMA_dom"/>
</dbReference>
<evidence type="ECO:0000313" key="3">
    <source>
        <dbReference type="EMBL" id="AFJ91146.1"/>
    </source>
</evidence>
<dbReference type="PROSITE" id="PS01047">
    <property type="entry name" value="HMA_1"/>
    <property type="match status" value="1"/>
</dbReference>
<dbReference type="GO" id="GO:0046872">
    <property type="term" value="F:metal ion binding"/>
    <property type="evidence" value="ECO:0007669"/>
    <property type="project" value="UniProtKB-KW"/>
</dbReference>
<evidence type="ECO:0000256" key="1">
    <source>
        <dbReference type="ARBA" id="ARBA00022723"/>
    </source>
</evidence>
<geneLocation type="plasmid" evidence="3">
    <name>pMBLT00</name>
</geneLocation>
<gene>
    <name evidence="3" type="ORF">PMBLT_0003</name>
</gene>
<reference evidence="3" key="1">
    <citation type="journal article" date="2013" name="Appl. Environ. Microbiol.">
        <title>Use of a novel Escherichia coli-leuconostoc shuttle vector for metabolic engineering of Leuconostoc citreum to overproduce D-lactate.</title>
        <authorList>
            <person name="Chae H.S."/>
            <person name="Lee S.H."/>
            <person name="Lee J.H."/>
            <person name="Park S.J."/>
            <person name="Lee P.C."/>
        </authorList>
    </citation>
    <scope>NUCLEOTIDE SEQUENCE</scope>
    <source>
        <strain evidence="3">KCTC 13302</strain>
        <plasmid evidence="3">pMBLT00</plasmid>
    </source>
</reference>
<proteinExistence type="predicted"/>
<dbReference type="Gene3D" id="3.30.70.100">
    <property type="match status" value="1"/>
</dbReference>
<organism evidence="3">
    <name type="scientific">Leuconostoc mesenteroides subsp. mesenteroides</name>
    <dbReference type="NCBI Taxonomy" id="33967"/>
    <lineage>
        <taxon>Bacteria</taxon>
        <taxon>Bacillati</taxon>
        <taxon>Bacillota</taxon>
        <taxon>Bacilli</taxon>
        <taxon>Lactobacillales</taxon>
        <taxon>Lactobacillaceae</taxon>
        <taxon>Leuconostoc</taxon>
    </lineage>
</organism>
<feature type="domain" description="HMA" evidence="2">
    <location>
        <begin position="23"/>
        <end position="91"/>
    </location>
</feature>
<dbReference type="FunFam" id="3.30.70.100:FF:000001">
    <property type="entry name" value="ATPase copper transporting beta"/>
    <property type="match status" value="1"/>
</dbReference>
<keyword evidence="3" id="KW-0614">Plasmid</keyword>
<dbReference type="Pfam" id="PF00403">
    <property type="entry name" value="HMA"/>
    <property type="match status" value="1"/>
</dbReference>
<dbReference type="PROSITE" id="PS50846">
    <property type="entry name" value="HMA_2"/>
    <property type="match status" value="1"/>
</dbReference>
<sequence>MIYIKYLKKNGLYNLFKGVIDMTKATLKLETLTCPSCLQKIERGLKQTTGVKKDSVKVLFNASKVKVDFDENQVNLNTIEKAIEDLGYPVISSKVKEGA</sequence>
<dbReference type="EMBL" id="JN106352">
    <property type="protein sequence ID" value="AFJ91146.1"/>
    <property type="molecule type" value="Genomic_DNA"/>
</dbReference>
<dbReference type="InterPro" id="IPR036163">
    <property type="entry name" value="HMA_dom_sf"/>
</dbReference>
<dbReference type="InterPro" id="IPR017969">
    <property type="entry name" value="Heavy-metal-associated_CS"/>
</dbReference>
<evidence type="ECO:0000259" key="2">
    <source>
        <dbReference type="PROSITE" id="PS50846"/>
    </source>
</evidence>
<dbReference type="AlphaFoldDB" id="I6Q8H1"/>
<accession>I6Q8H1</accession>
<name>I6Q8H1_LEUMS</name>
<dbReference type="CDD" id="cd00371">
    <property type="entry name" value="HMA"/>
    <property type="match status" value="1"/>
</dbReference>